<dbReference type="InterPro" id="IPR013595">
    <property type="entry name" value="Pept_S33_TAP-like_C"/>
</dbReference>
<evidence type="ECO:0000313" key="7">
    <source>
        <dbReference type="Proteomes" id="UP001500752"/>
    </source>
</evidence>
<dbReference type="GO" id="GO:0016787">
    <property type="term" value="F:hydrolase activity"/>
    <property type="evidence" value="ECO:0007669"/>
    <property type="project" value="UniProtKB-KW"/>
</dbReference>
<protein>
    <submittedName>
        <fullName evidence="6">Alpha/beta hydrolase</fullName>
    </submittedName>
</protein>
<dbReference type="PROSITE" id="PS51257">
    <property type="entry name" value="PROKAR_LIPOPROTEIN"/>
    <property type="match status" value="1"/>
</dbReference>
<dbReference type="EMBL" id="BAABEO010000009">
    <property type="protein sequence ID" value="GAA3679005.1"/>
    <property type="molecule type" value="Genomic_DNA"/>
</dbReference>
<dbReference type="Pfam" id="PF08386">
    <property type="entry name" value="Abhydrolase_4"/>
    <property type="match status" value="1"/>
</dbReference>
<organism evidence="6 7">
    <name type="scientific">Arthrobacter ginkgonis</name>
    <dbReference type="NCBI Taxonomy" id="1630594"/>
    <lineage>
        <taxon>Bacteria</taxon>
        <taxon>Bacillati</taxon>
        <taxon>Actinomycetota</taxon>
        <taxon>Actinomycetes</taxon>
        <taxon>Micrococcales</taxon>
        <taxon>Micrococcaceae</taxon>
        <taxon>Arthrobacter</taxon>
    </lineage>
</organism>
<comment type="similarity">
    <text evidence="1">Belongs to the peptidase S33 family.</text>
</comment>
<evidence type="ECO:0000256" key="2">
    <source>
        <dbReference type="ARBA" id="ARBA00022729"/>
    </source>
</evidence>
<dbReference type="Gene3D" id="3.40.50.1820">
    <property type="entry name" value="alpha/beta hydrolase"/>
    <property type="match status" value="1"/>
</dbReference>
<evidence type="ECO:0000256" key="4">
    <source>
        <dbReference type="SAM" id="SignalP"/>
    </source>
</evidence>
<name>A0ABP7C4I0_9MICC</name>
<accession>A0ABP7C4I0</accession>
<dbReference type="PANTHER" id="PTHR43248:SF29">
    <property type="entry name" value="TRIPEPTIDYL AMINOPEPTIDASE"/>
    <property type="match status" value="1"/>
</dbReference>
<gene>
    <name evidence="6" type="ORF">GCM10023081_16570</name>
</gene>
<comment type="caution">
    <text evidence="6">The sequence shown here is derived from an EMBL/GenBank/DDBJ whole genome shotgun (WGS) entry which is preliminary data.</text>
</comment>
<reference evidence="7" key="1">
    <citation type="journal article" date="2019" name="Int. J. Syst. Evol. Microbiol.">
        <title>The Global Catalogue of Microorganisms (GCM) 10K type strain sequencing project: providing services to taxonomists for standard genome sequencing and annotation.</title>
        <authorList>
            <consortium name="The Broad Institute Genomics Platform"/>
            <consortium name="The Broad Institute Genome Sequencing Center for Infectious Disease"/>
            <person name="Wu L."/>
            <person name="Ma J."/>
        </authorList>
    </citation>
    <scope>NUCLEOTIDE SEQUENCE [LARGE SCALE GENOMIC DNA]</scope>
    <source>
        <strain evidence="7">JCM 30742</strain>
    </source>
</reference>
<evidence type="ECO:0000256" key="1">
    <source>
        <dbReference type="ARBA" id="ARBA00010088"/>
    </source>
</evidence>
<dbReference type="InterPro" id="IPR051601">
    <property type="entry name" value="Serine_prot/Carboxylest_S33"/>
</dbReference>
<dbReference type="SUPFAM" id="SSF53474">
    <property type="entry name" value="alpha/beta-Hydrolases"/>
    <property type="match status" value="1"/>
</dbReference>
<feature type="domain" description="Peptidase S33 tripeptidyl aminopeptidase-like C-terminal" evidence="5">
    <location>
        <begin position="413"/>
        <end position="514"/>
    </location>
</feature>
<evidence type="ECO:0000256" key="3">
    <source>
        <dbReference type="ARBA" id="ARBA00022801"/>
    </source>
</evidence>
<evidence type="ECO:0000259" key="5">
    <source>
        <dbReference type="Pfam" id="PF08386"/>
    </source>
</evidence>
<keyword evidence="3 6" id="KW-0378">Hydrolase</keyword>
<evidence type="ECO:0000313" key="6">
    <source>
        <dbReference type="EMBL" id="GAA3679005.1"/>
    </source>
</evidence>
<sequence length="514" mass="53870">MKYLRPAFRAVAAAAAGMLLLAGCAPGSSDDTGSSTTSSGMVGVNTVAAGLEKFYTQTVDWSSCEAEAGPGFECAKIEVPMDYERPAAETMSLALLRKQATGEKVGSLLVNPGGPGGSGYDFARDAMATTLTSLNSGYDVIGFDPRGVSRSTPVTCQTAAEQDAARQKQYDTSTDEGLAEIETASRDYAKACAERTGVSLAYVDTVSAARDLDVLRALSGDEKLNYLGFSYGTKLGATYAGLFPQNVGRMVLDGALDPSLNNEEITLGQAGAFESEIRAYLQSCLAAAGCPFSGSVDNATKQLQDLFDSVEKSPMTAADGRLVPINTFVSGFLLPLYDNASWPVLTQALTEAKAGNPTTMLWLADLGAGRKEDGTYDGNSSDAFSSINCLDYPMVTDIEGQRQDAKELEAASPTIGKYLAFGGFTCKDWQYPPTGSPAQITAAGAAPIVVIGTTGDPATPYQWSQSLAEQLESAVLLTYKGHGHTAYGRAGSCIQDPVDAYLLEGKLPSDGLTC</sequence>
<dbReference type="InterPro" id="IPR029058">
    <property type="entry name" value="AB_hydrolase_fold"/>
</dbReference>
<keyword evidence="7" id="KW-1185">Reference proteome</keyword>
<keyword evidence="2 4" id="KW-0732">Signal</keyword>
<feature type="chain" id="PRO_5045824870" evidence="4">
    <location>
        <begin position="28"/>
        <end position="514"/>
    </location>
</feature>
<dbReference type="RefSeq" id="WP_345149942.1">
    <property type="nucleotide sequence ID" value="NZ_BAABEO010000009.1"/>
</dbReference>
<proteinExistence type="inferred from homology"/>
<dbReference type="Proteomes" id="UP001500752">
    <property type="component" value="Unassembled WGS sequence"/>
</dbReference>
<dbReference type="PANTHER" id="PTHR43248">
    <property type="entry name" value="2-SUCCINYL-6-HYDROXY-2,4-CYCLOHEXADIENE-1-CARBOXYLATE SYNTHASE"/>
    <property type="match status" value="1"/>
</dbReference>
<feature type="signal peptide" evidence="4">
    <location>
        <begin position="1"/>
        <end position="27"/>
    </location>
</feature>